<evidence type="ECO:0000313" key="6">
    <source>
        <dbReference type="EMBL" id="KAK3166713.1"/>
    </source>
</evidence>
<evidence type="ECO:0000256" key="1">
    <source>
        <dbReference type="ARBA" id="ARBA00008861"/>
    </source>
</evidence>
<protein>
    <recommendedName>
        <fullName evidence="3">Putative gamma-glutamylcyclotransferase</fullName>
    </recommendedName>
</protein>
<evidence type="ECO:0000256" key="4">
    <source>
        <dbReference type="SAM" id="MobiDB-lite"/>
    </source>
</evidence>
<name>A0AAD9YXW1_9LECA</name>
<dbReference type="PANTHER" id="PTHR31544">
    <property type="entry name" value="AIG2-LIKE PROTEIN D"/>
    <property type="match status" value="1"/>
</dbReference>
<keyword evidence="2" id="KW-0808">Transferase</keyword>
<dbReference type="InterPro" id="IPR045038">
    <property type="entry name" value="AIG2-like"/>
</dbReference>
<comment type="similarity">
    <text evidence="1">Belongs to the gamma-glutamylcyclotransferase family.</text>
</comment>
<dbReference type="SUPFAM" id="SSF110857">
    <property type="entry name" value="Gamma-glutamyl cyclotransferase-like"/>
    <property type="match status" value="1"/>
</dbReference>
<evidence type="ECO:0000313" key="7">
    <source>
        <dbReference type="Proteomes" id="UP001276659"/>
    </source>
</evidence>
<gene>
    <name evidence="6" type="ORF">OEA41_009838</name>
</gene>
<dbReference type="Pfam" id="PF06094">
    <property type="entry name" value="GGACT"/>
    <property type="match status" value="1"/>
</dbReference>
<proteinExistence type="inferred from homology"/>
<dbReference type="GO" id="GO:0016740">
    <property type="term" value="F:transferase activity"/>
    <property type="evidence" value="ECO:0007669"/>
    <property type="project" value="UniProtKB-KW"/>
</dbReference>
<dbReference type="PANTHER" id="PTHR31544:SF4">
    <property type="entry name" value="GAMMA-GLUTAMYLCYCLOTRANSFERASE-RELATED"/>
    <property type="match status" value="1"/>
</dbReference>
<feature type="domain" description="Gamma-glutamylcyclotransferase AIG2-like" evidence="5">
    <location>
        <begin position="57"/>
        <end position="158"/>
    </location>
</feature>
<dbReference type="InterPro" id="IPR036568">
    <property type="entry name" value="GGCT-like_sf"/>
</dbReference>
<keyword evidence="7" id="KW-1185">Reference proteome</keyword>
<dbReference type="CDD" id="cd06661">
    <property type="entry name" value="GGCT_like"/>
    <property type="match status" value="1"/>
</dbReference>
<reference evidence="6" key="1">
    <citation type="submission" date="2022-11" db="EMBL/GenBank/DDBJ databases">
        <title>Chromosomal genome sequence assembly and mating type (MAT) locus characterization of the leprose asexual lichenized fungus Lepraria neglecta (Nyl.) Erichsen.</title>
        <authorList>
            <person name="Allen J.L."/>
            <person name="Pfeffer B."/>
        </authorList>
    </citation>
    <scope>NUCLEOTIDE SEQUENCE</scope>
    <source>
        <strain evidence="6">Allen 5258</strain>
    </source>
</reference>
<accession>A0AAD9YXW1</accession>
<evidence type="ECO:0000256" key="3">
    <source>
        <dbReference type="ARBA" id="ARBA00030602"/>
    </source>
</evidence>
<feature type="region of interest" description="Disordered" evidence="4">
    <location>
        <begin position="1"/>
        <end position="22"/>
    </location>
</feature>
<dbReference type="InterPro" id="IPR009288">
    <property type="entry name" value="AIG2-like_dom"/>
</dbReference>
<sequence>MSTDSAEIAAGPSTQSSTEKLRKRPPLSIMLRKFLSGHPGLGLSPDLQLRDVYPKPYFFYGSLMDPLRLSKVLSLQDTPKYRAATLHGYRLMLWGPYPALIDGAQEVVSGFVYDVQSAEAADRLQRYETKNYRTKSCEITFEDETWMIGKTFIWAGDTNHLKEALNDPSTSEVVVEAPAQNTMAANQQGYFFINPFMNLTRLTNTLRLPYPPYLSYARAKELKLHNLRGIYVLVDGKLGDFIYVVQSSEDAAKLRLGTKYRAYHCGIQPDDVDLSKPWDTRVNGATFLGEGDKSKVPVRFEQEFAG</sequence>
<dbReference type="EMBL" id="JASNWA010000011">
    <property type="protein sequence ID" value="KAK3166713.1"/>
    <property type="molecule type" value="Genomic_DNA"/>
</dbReference>
<evidence type="ECO:0000259" key="5">
    <source>
        <dbReference type="Pfam" id="PF06094"/>
    </source>
</evidence>
<dbReference type="Gene3D" id="3.10.490.10">
    <property type="entry name" value="Gamma-glutamyl cyclotransferase-like"/>
    <property type="match status" value="1"/>
</dbReference>
<dbReference type="InterPro" id="IPR013024">
    <property type="entry name" value="GGCT-like"/>
</dbReference>
<evidence type="ECO:0000256" key="2">
    <source>
        <dbReference type="ARBA" id="ARBA00022679"/>
    </source>
</evidence>
<comment type="caution">
    <text evidence="6">The sequence shown here is derived from an EMBL/GenBank/DDBJ whole genome shotgun (WGS) entry which is preliminary data.</text>
</comment>
<dbReference type="Proteomes" id="UP001276659">
    <property type="component" value="Unassembled WGS sequence"/>
</dbReference>
<dbReference type="AlphaFoldDB" id="A0AAD9YXW1"/>
<organism evidence="6 7">
    <name type="scientific">Lepraria neglecta</name>
    <dbReference type="NCBI Taxonomy" id="209136"/>
    <lineage>
        <taxon>Eukaryota</taxon>
        <taxon>Fungi</taxon>
        <taxon>Dikarya</taxon>
        <taxon>Ascomycota</taxon>
        <taxon>Pezizomycotina</taxon>
        <taxon>Lecanoromycetes</taxon>
        <taxon>OSLEUM clade</taxon>
        <taxon>Lecanoromycetidae</taxon>
        <taxon>Lecanorales</taxon>
        <taxon>Lecanorineae</taxon>
        <taxon>Stereocaulaceae</taxon>
        <taxon>Lepraria</taxon>
    </lineage>
</organism>